<feature type="region of interest" description="Disordered" evidence="1">
    <location>
        <begin position="1"/>
        <end position="23"/>
    </location>
</feature>
<gene>
    <name evidence="2" type="ORF">ACAOBT_LOCUS15836</name>
</gene>
<keyword evidence="3" id="KW-1185">Reference proteome</keyword>
<sequence length="68" mass="7292">MTAAFAAGYSSKHHSHSHIRSKLYHGSSGRLLTRLEALSDPNWAAREQRTIAGAGGDRMQQVSVAGNS</sequence>
<protein>
    <submittedName>
        <fullName evidence="2">Uncharacterized protein</fullName>
    </submittedName>
</protein>
<organism evidence="2 3">
    <name type="scientific">Acanthoscelides obtectus</name>
    <name type="common">Bean weevil</name>
    <name type="synonym">Bruchus obtectus</name>
    <dbReference type="NCBI Taxonomy" id="200917"/>
    <lineage>
        <taxon>Eukaryota</taxon>
        <taxon>Metazoa</taxon>
        <taxon>Ecdysozoa</taxon>
        <taxon>Arthropoda</taxon>
        <taxon>Hexapoda</taxon>
        <taxon>Insecta</taxon>
        <taxon>Pterygota</taxon>
        <taxon>Neoptera</taxon>
        <taxon>Endopterygota</taxon>
        <taxon>Coleoptera</taxon>
        <taxon>Polyphaga</taxon>
        <taxon>Cucujiformia</taxon>
        <taxon>Chrysomeloidea</taxon>
        <taxon>Chrysomelidae</taxon>
        <taxon>Bruchinae</taxon>
        <taxon>Bruchini</taxon>
        <taxon>Acanthoscelides</taxon>
    </lineage>
</organism>
<evidence type="ECO:0000313" key="2">
    <source>
        <dbReference type="EMBL" id="CAH1983964.1"/>
    </source>
</evidence>
<dbReference type="Proteomes" id="UP001152888">
    <property type="component" value="Unassembled WGS sequence"/>
</dbReference>
<evidence type="ECO:0000256" key="1">
    <source>
        <dbReference type="SAM" id="MobiDB-lite"/>
    </source>
</evidence>
<dbReference type="EMBL" id="CAKOFQ010006948">
    <property type="protein sequence ID" value="CAH1983964.1"/>
    <property type="molecule type" value="Genomic_DNA"/>
</dbReference>
<accession>A0A9P0L4E6</accession>
<feature type="compositionally biased region" description="Basic residues" evidence="1">
    <location>
        <begin position="11"/>
        <end position="23"/>
    </location>
</feature>
<evidence type="ECO:0000313" key="3">
    <source>
        <dbReference type="Proteomes" id="UP001152888"/>
    </source>
</evidence>
<reference evidence="2" key="1">
    <citation type="submission" date="2022-03" db="EMBL/GenBank/DDBJ databases">
        <authorList>
            <person name="Sayadi A."/>
        </authorList>
    </citation>
    <scope>NUCLEOTIDE SEQUENCE</scope>
</reference>
<comment type="caution">
    <text evidence="2">The sequence shown here is derived from an EMBL/GenBank/DDBJ whole genome shotgun (WGS) entry which is preliminary data.</text>
</comment>
<name>A0A9P0L4E6_ACAOB</name>
<dbReference type="AlphaFoldDB" id="A0A9P0L4E6"/>
<proteinExistence type="predicted"/>